<evidence type="ECO:0000313" key="7">
    <source>
        <dbReference type="EMBL" id="KAK3312554.1"/>
    </source>
</evidence>
<dbReference type="Gene3D" id="3.20.20.100">
    <property type="entry name" value="NADP-dependent oxidoreductase domain"/>
    <property type="match status" value="1"/>
</dbReference>
<dbReference type="PANTHER" id="PTHR43827">
    <property type="entry name" value="2,5-DIKETO-D-GLUCONIC ACID REDUCTASE"/>
    <property type="match status" value="1"/>
</dbReference>
<feature type="site" description="Lowers pKa of active site Tyr" evidence="5">
    <location>
        <position position="81"/>
    </location>
</feature>
<dbReference type="CDD" id="cd19071">
    <property type="entry name" value="AKR_AKR1-5-like"/>
    <property type="match status" value="1"/>
</dbReference>
<gene>
    <name evidence="7" type="ORF">B0H66DRAFT_538852</name>
</gene>
<dbReference type="Proteomes" id="UP001283341">
    <property type="component" value="Unassembled WGS sequence"/>
</dbReference>
<dbReference type="PIRSF" id="PIRSF000097">
    <property type="entry name" value="AKR"/>
    <property type="match status" value="1"/>
</dbReference>
<reference evidence="7" key="2">
    <citation type="submission" date="2023-06" db="EMBL/GenBank/DDBJ databases">
        <authorList>
            <consortium name="Lawrence Berkeley National Laboratory"/>
            <person name="Haridas S."/>
            <person name="Hensen N."/>
            <person name="Bonometti L."/>
            <person name="Westerberg I."/>
            <person name="Brannstrom I.O."/>
            <person name="Guillou S."/>
            <person name="Cros-Aarteil S."/>
            <person name="Calhoun S."/>
            <person name="Kuo A."/>
            <person name="Mondo S."/>
            <person name="Pangilinan J."/>
            <person name="Riley R."/>
            <person name="Labutti K."/>
            <person name="Andreopoulos B."/>
            <person name="Lipzen A."/>
            <person name="Chen C."/>
            <person name="Yanf M."/>
            <person name="Daum C."/>
            <person name="Ng V."/>
            <person name="Clum A."/>
            <person name="Steindorff A."/>
            <person name="Ohm R."/>
            <person name="Martin F."/>
            <person name="Silar P."/>
            <person name="Natvig D."/>
            <person name="Lalanne C."/>
            <person name="Gautier V."/>
            <person name="Ament-Velasquez S.L."/>
            <person name="Kruys A."/>
            <person name="Hutchinson M.I."/>
            <person name="Powell A.J."/>
            <person name="Barry K."/>
            <person name="Miller A.N."/>
            <person name="Grigoriev I.V."/>
            <person name="Debuchy R."/>
            <person name="Gladieux P."/>
            <person name="Thoren M.H."/>
            <person name="Johannesson H."/>
        </authorList>
    </citation>
    <scope>NUCLEOTIDE SEQUENCE</scope>
    <source>
        <strain evidence="7">CBS 118394</strain>
    </source>
</reference>
<reference evidence="7" key="1">
    <citation type="journal article" date="2023" name="Mol. Phylogenet. Evol.">
        <title>Genome-scale phylogeny and comparative genomics of the fungal order Sordariales.</title>
        <authorList>
            <person name="Hensen N."/>
            <person name="Bonometti L."/>
            <person name="Westerberg I."/>
            <person name="Brannstrom I.O."/>
            <person name="Guillou S."/>
            <person name="Cros-Aarteil S."/>
            <person name="Calhoun S."/>
            <person name="Haridas S."/>
            <person name="Kuo A."/>
            <person name="Mondo S."/>
            <person name="Pangilinan J."/>
            <person name="Riley R."/>
            <person name="LaButti K."/>
            <person name="Andreopoulos B."/>
            <person name="Lipzen A."/>
            <person name="Chen C."/>
            <person name="Yan M."/>
            <person name="Daum C."/>
            <person name="Ng V."/>
            <person name="Clum A."/>
            <person name="Steindorff A."/>
            <person name="Ohm R.A."/>
            <person name="Martin F."/>
            <person name="Silar P."/>
            <person name="Natvig D.O."/>
            <person name="Lalanne C."/>
            <person name="Gautier V."/>
            <person name="Ament-Velasquez S.L."/>
            <person name="Kruys A."/>
            <person name="Hutchinson M.I."/>
            <person name="Powell A.J."/>
            <person name="Barry K."/>
            <person name="Miller A.N."/>
            <person name="Grigoriev I.V."/>
            <person name="Debuchy R."/>
            <person name="Gladieux P."/>
            <person name="Hiltunen Thoren M."/>
            <person name="Johannesson H."/>
        </authorList>
    </citation>
    <scope>NUCLEOTIDE SEQUENCE</scope>
    <source>
        <strain evidence="7">CBS 118394</strain>
    </source>
</reference>
<evidence type="ECO:0000256" key="5">
    <source>
        <dbReference type="PIRSR" id="PIRSR000097-3"/>
    </source>
</evidence>
<dbReference type="InterPro" id="IPR020471">
    <property type="entry name" value="AKR"/>
</dbReference>
<feature type="domain" description="NADP-dependent oxidoreductase" evidence="6">
    <location>
        <begin position="29"/>
        <end position="271"/>
    </location>
</feature>
<evidence type="ECO:0000256" key="4">
    <source>
        <dbReference type="PIRSR" id="PIRSR000097-2"/>
    </source>
</evidence>
<dbReference type="PANTHER" id="PTHR43827:SF13">
    <property type="entry name" value="ALDO_KETO REDUCTASE FAMILY PROTEIN"/>
    <property type="match status" value="1"/>
</dbReference>
<sequence>MALSLQSTTTAPGGKSSIRIPRLGLGVYQIAQSNCISACKTAFGEGYRLIDTAQLYRNEEQVGAAIRECGLDRADIFVTTKQGVRGETPKATYDFAIESIKSISGFGGYIDLFLIHVPWIRGEAEGRREIWQVMERLLDEGKVKAIGVSNYDVEHLEEMKAYAKVWPPAVNQIELHPWRQQRGLVAYCEKNGIVLQAYSPLAEGAKMDDPVLRTVADKHGKTPAQVLIRYGLQKDWVVLPKSEKAERIKENADVFGFELDEQDMRTLDGLDEGMA</sequence>
<dbReference type="PROSITE" id="PS00062">
    <property type="entry name" value="ALDOKETO_REDUCTASE_2"/>
    <property type="match status" value="1"/>
</dbReference>
<feature type="active site" description="Proton donor" evidence="3">
    <location>
        <position position="56"/>
    </location>
</feature>
<dbReference type="GO" id="GO:0016491">
    <property type="term" value="F:oxidoreductase activity"/>
    <property type="evidence" value="ECO:0007669"/>
    <property type="project" value="UniProtKB-KW"/>
</dbReference>
<protein>
    <submittedName>
        <fullName evidence="7">Aldo-keto reductase</fullName>
    </submittedName>
</protein>
<dbReference type="Pfam" id="PF00248">
    <property type="entry name" value="Aldo_ket_red"/>
    <property type="match status" value="1"/>
</dbReference>
<feature type="binding site" evidence="4">
    <location>
        <position position="116"/>
    </location>
    <ligand>
        <name>substrate</name>
    </ligand>
</feature>
<evidence type="ECO:0000259" key="6">
    <source>
        <dbReference type="Pfam" id="PF00248"/>
    </source>
</evidence>
<dbReference type="EMBL" id="JAUEDM010000009">
    <property type="protein sequence ID" value="KAK3312554.1"/>
    <property type="molecule type" value="Genomic_DNA"/>
</dbReference>
<keyword evidence="8" id="KW-1185">Reference proteome</keyword>
<comment type="similarity">
    <text evidence="1">Belongs to the aldo/keto reductase family.</text>
</comment>
<name>A0AAE0HU00_9PEZI</name>
<dbReference type="SUPFAM" id="SSF51430">
    <property type="entry name" value="NAD(P)-linked oxidoreductase"/>
    <property type="match status" value="1"/>
</dbReference>
<evidence type="ECO:0000313" key="8">
    <source>
        <dbReference type="Proteomes" id="UP001283341"/>
    </source>
</evidence>
<dbReference type="FunFam" id="3.20.20.100:FF:000015">
    <property type="entry name" value="Oxidoreductase, aldo/keto reductase family"/>
    <property type="match status" value="1"/>
</dbReference>
<dbReference type="PROSITE" id="PS00798">
    <property type="entry name" value="ALDOKETO_REDUCTASE_1"/>
    <property type="match status" value="1"/>
</dbReference>
<dbReference type="InterPro" id="IPR036812">
    <property type="entry name" value="NAD(P)_OxRdtase_dom_sf"/>
</dbReference>
<dbReference type="InterPro" id="IPR018170">
    <property type="entry name" value="Aldo/ket_reductase_CS"/>
</dbReference>
<accession>A0AAE0HU00</accession>
<dbReference type="AlphaFoldDB" id="A0AAE0HU00"/>
<evidence type="ECO:0000256" key="1">
    <source>
        <dbReference type="ARBA" id="ARBA00007905"/>
    </source>
</evidence>
<dbReference type="InterPro" id="IPR023210">
    <property type="entry name" value="NADP_OxRdtase_dom"/>
</dbReference>
<evidence type="ECO:0000256" key="2">
    <source>
        <dbReference type="ARBA" id="ARBA00023002"/>
    </source>
</evidence>
<evidence type="ECO:0000256" key="3">
    <source>
        <dbReference type="PIRSR" id="PIRSR000097-1"/>
    </source>
</evidence>
<proteinExistence type="inferred from homology"/>
<comment type="caution">
    <text evidence="7">The sequence shown here is derived from an EMBL/GenBank/DDBJ whole genome shotgun (WGS) entry which is preliminary data.</text>
</comment>
<organism evidence="7 8">
    <name type="scientific">Apodospora peruviana</name>
    <dbReference type="NCBI Taxonomy" id="516989"/>
    <lineage>
        <taxon>Eukaryota</taxon>
        <taxon>Fungi</taxon>
        <taxon>Dikarya</taxon>
        <taxon>Ascomycota</taxon>
        <taxon>Pezizomycotina</taxon>
        <taxon>Sordariomycetes</taxon>
        <taxon>Sordariomycetidae</taxon>
        <taxon>Sordariales</taxon>
        <taxon>Lasiosphaeriaceae</taxon>
        <taxon>Apodospora</taxon>
    </lineage>
</organism>
<dbReference type="PRINTS" id="PR00069">
    <property type="entry name" value="ALDKETRDTASE"/>
</dbReference>
<keyword evidence="2" id="KW-0560">Oxidoreductase</keyword>